<keyword evidence="2" id="KW-0808">Transferase</keyword>
<comment type="pathway">
    <text evidence="1 6">Cell wall biogenesis; peptidoglycan biosynthesis.</text>
</comment>
<dbReference type="PROSITE" id="PS52029">
    <property type="entry name" value="LD_TPASE"/>
    <property type="match status" value="1"/>
</dbReference>
<keyword evidence="4 6" id="KW-0573">Peptidoglycan synthesis</keyword>
<keyword evidence="9" id="KW-1185">Reference proteome</keyword>
<reference evidence="8 9" key="1">
    <citation type="submission" date="2016-10" db="EMBL/GenBank/DDBJ databases">
        <authorList>
            <person name="Varghese N."/>
            <person name="Submissions S."/>
        </authorList>
    </citation>
    <scope>NUCLEOTIDE SEQUENCE [LARGE SCALE GENOMIC DNA]</scope>
    <source>
        <strain evidence="8 9">DSM 9169</strain>
    </source>
</reference>
<evidence type="ECO:0000256" key="2">
    <source>
        <dbReference type="ARBA" id="ARBA00022679"/>
    </source>
</evidence>
<feature type="active site" description="Nucleophile" evidence="6">
    <location>
        <position position="456"/>
    </location>
</feature>
<evidence type="ECO:0000256" key="1">
    <source>
        <dbReference type="ARBA" id="ARBA00004752"/>
    </source>
</evidence>
<gene>
    <name evidence="8" type="ORF">SAMN04489714_1233</name>
</gene>
<keyword evidence="3 6" id="KW-0133">Cell shape</keyword>
<keyword evidence="8" id="KW-0449">Lipoprotein</keyword>
<sequence length="481" mass="51468">MSEHVRREPRRTRVWILIAACTAVLVALVGSGAAYAAHYDERALPRTSVAAIPVSGMTHDEVVAAINERAQNIRVTARVDGKETEIALADAGIQIDAEATATLALESSRSWTSRLQGLFTSRQIPVVTTTDEEALSAMAETLARQAGPAAVDASAHYDADRDAFVVDPAENGTTIDAQALTTALMDAATTLGDTEVDLSSTQSEPSVTTEAAQQAAQQADEMLEPDVSLTDTIDSFTPSRADVAQWISFENTDSKLTAHYSSEAVGSWVSATAQASNVEADPTINNVNAAGDVLVEAWPGKPGLKANNVADLSNALMSALDNGETYEGTITYDDVPQETKTRPIAPGAENLPYPAAEGEKWIDIDLTRLTVTPYIGTKQAHEPISIVPGSPGHETVTGLYHVYLKYEKQDMGCTPEWPYCAKDVPWVSYFTGSYAMHGAPWVSEFGWSGPGGSHGCLNMPVWGAKLIYDFDEIGTPVMSHY</sequence>
<dbReference type="Pfam" id="PF12229">
    <property type="entry name" value="PG_binding_4"/>
    <property type="match status" value="1"/>
</dbReference>
<dbReference type="InterPro" id="IPR050979">
    <property type="entry name" value="LD-transpeptidase"/>
</dbReference>
<accession>A0ABY0V832</accession>
<evidence type="ECO:0000259" key="7">
    <source>
        <dbReference type="PROSITE" id="PS52029"/>
    </source>
</evidence>
<evidence type="ECO:0000256" key="4">
    <source>
        <dbReference type="ARBA" id="ARBA00022984"/>
    </source>
</evidence>
<evidence type="ECO:0000256" key="5">
    <source>
        <dbReference type="ARBA" id="ARBA00023316"/>
    </source>
</evidence>
<evidence type="ECO:0000313" key="8">
    <source>
        <dbReference type="EMBL" id="SDT95945.1"/>
    </source>
</evidence>
<dbReference type="RefSeq" id="WP_070727333.1">
    <property type="nucleotide sequence ID" value="NZ_LT629792.1"/>
</dbReference>
<keyword evidence="5 6" id="KW-0961">Cell wall biogenesis/degradation</keyword>
<feature type="active site" description="Proton donor/acceptor" evidence="6">
    <location>
        <position position="437"/>
    </location>
</feature>
<evidence type="ECO:0000313" key="9">
    <source>
        <dbReference type="Proteomes" id="UP000198976"/>
    </source>
</evidence>
<evidence type="ECO:0000256" key="6">
    <source>
        <dbReference type="PROSITE-ProRule" id="PRU01373"/>
    </source>
</evidence>
<feature type="domain" description="L,D-TPase catalytic" evidence="7">
    <location>
        <begin position="360"/>
        <end position="480"/>
    </location>
</feature>
<name>A0ABY0V832_9ACTO</name>
<dbReference type="EMBL" id="LT629792">
    <property type="protein sequence ID" value="SDT95945.1"/>
    <property type="molecule type" value="Genomic_DNA"/>
</dbReference>
<dbReference type="SUPFAM" id="SSF141523">
    <property type="entry name" value="L,D-transpeptidase catalytic domain-like"/>
    <property type="match status" value="1"/>
</dbReference>
<dbReference type="InterPro" id="IPR038063">
    <property type="entry name" value="Transpep_catalytic_dom"/>
</dbReference>
<organism evidence="8 9">
    <name type="scientific">Schaalia radingae</name>
    <dbReference type="NCBI Taxonomy" id="131110"/>
    <lineage>
        <taxon>Bacteria</taxon>
        <taxon>Bacillati</taxon>
        <taxon>Actinomycetota</taxon>
        <taxon>Actinomycetes</taxon>
        <taxon>Actinomycetales</taxon>
        <taxon>Actinomycetaceae</taxon>
        <taxon>Schaalia</taxon>
    </lineage>
</organism>
<proteinExistence type="predicted"/>
<dbReference type="Pfam" id="PF03734">
    <property type="entry name" value="YkuD"/>
    <property type="match status" value="1"/>
</dbReference>
<dbReference type="Proteomes" id="UP000198976">
    <property type="component" value="Chromosome I"/>
</dbReference>
<dbReference type="Gene3D" id="2.40.440.10">
    <property type="entry name" value="L,D-transpeptidase catalytic domain-like"/>
    <property type="match status" value="1"/>
</dbReference>
<dbReference type="CDD" id="cd16913">
    <property type="entry name" value="YkuD_like"/>
    <property type="match status" value="1"/>
</dbReference>
<dbReference type="InterPro" id="IPR005490">
    <property type="entry name" value="LD_TPept_cat_dom"/>
</dbReference>
<dbReference type="PANTHER" id="PTHR30582">
    <property type="entry name" value="L,D-TRANSPEPTIDASE"/>
    <property type="match status" value="1"/>
</dbReference>
<protein>
    <submittedName>
        <fullName evidence="8">Lipoprotein-anchoring transpeptidase ErfK/SrfK</fullName>
    </submittedName>
</protein>
<evidence type="ECO:0000256" key="3">
    <source>
        <dbReference type="ARBA" id="ARBA00022960"/>
    </source>
</evidence>
<dbReference type="PANTHER" id="PTHR30582:SF2">
    <property type="entry name" value="L,D-TRANSPEPTIDASE YCIB-RELATED"/>
    <property type="match status" value="1"/>
</dbReference>
<dbReference type="InterPro" id="IPR022029">
    <property type="entry name" value="YoaR-like_PG-bd"/>
</dbReference>